<dbReference type="STRING" id="1122195.SAMN02745164_00427"/>
<dbReference type="EMBL" id="FQUI01000004">
    <property type="protein sequence ID" value="SHE43392.1"/>
    <property type="molecule type" value="Genomic_DNA"/>
</dbReference>
<organism evidence="2 3">
    <name type="scientific">Marinitoga hydrogenitolerans (strain DSM 16785 / JCM 12826 / AT1271)</name>
    <dbReference type="NCBI Taxonomy" id="1122195"/>
    <lineage>
        <taxon>Bacteria</taxon>
        <taxon>Thermotogati</taxon>
        <taxon>Thermotogota</taxon>
        <taxon>Thermotogae</taxon>
        <taxon>Petrotogales</taxon>
        <taxon>Petrotogaceae</taxon>
        <taxon>Marinitoga</taxon>
    </lineage>
</organism>
<name>A0A1M4TFV5_MARH1</name>
<comment type="caution">
    <text evidence="2">The sequence shown here is derived from an EMBL/GenBank/DDBJ whole genome shotgun (WGS) entry which is preliminary data.</text>
</comment>
<keyword evidence="1" id="KW-0472">Membrane</keyword>
<gene>
    <name evidence="2" type="ORF">SAMN02745164_00427</name>
</gene>
<feature type="transmembrane region" description="Helical" evidence="1">
    <location>
        <begin position="6"/>
        <end position="34"/>
    </location>
</feature>
<accession>A0A1M4TFV5</accession>
<evidence type="ECO:0000313" key="3">
    <source>
        <dbReference type="Proteomes" id="UP000184334"/>
    </source>
</evidence>
<keyword evidence="1" id="KW-0812">Transmembrane</keyword>
<reference evidence="2" key="1">
    <citation type="submission" date="2016-11" db="EMBL/GenBank/DDBJ databases">
        <authorList>
            <person name="Varghese N."/>
            <person name="Submissions S."/>
        </authorList>
    </citation>
    <scope>NUCLEOTIDE SEQUENCE [LARGE SCALE GENOMIC DNA]</scope>
    <source>
        <strain evidence="2">DSM 16785</strain>
    </source>
</reference>
<dbReference type="Proteomes" id="UP000184334">
    <property type="component" value="Unassembled WGS sequence"/>
</dbReference>
<dbReference type="OrthoDB" id="42223at2"/>
<protein>
    <submittedName>
        <fullName evidence="2">Uncharacterized protein</fullName>
    </submittedName>
</protein>
<dbReference type="AlphaFoldDB" id="A0A1M4TFV5"/>
<keyword evidence="3" id="KW-1185">Reference proteome</keyword>
<feature type="transmembrane region" description="Helical" evidence="1">
    <location>
        <begin position="54"/>
        <end position="71"/>
    </location>
</feature>
<feature type="transmembrane region" description="Helical" evidence="1">
    <location>
        <begin position="77"/>
        <end position="98"/>
    </location>
</feature>
<keyword evidence="1" id="KW-1133">Transmembrane helix</keyword>
<dbReference type="RefSeq" id="WP_072862964.1">
    <property type="nucleotide sequence ID" value="NZ_FQUI01000004.1"/>
</dbReference>
<sequence length="312" mass="35687">MIMGIISILIGILIFASLIFKVSFTISLIIELILSLIFIFNGMKIFKNFKSENLGYLIFGIILLFDMFNLFNFDASMGELILLFIGAQLLASGIDFFIRDFTQNHSKNTISKNEQFFELQENKQIKVSMDVDWNKCNITSHNENKIKINSKYNKSIFKQKINFTDNNFIFEEKLRINSINIPERAESFIYLPSKINAILNIHSNVSELVLDLYDINSNYTKVNAKASKLHLIPSSKIDSNIDINIQVSNLILEIPSNVFVIINFIGDLTLKELNNFTQKDDSTLVSNNFKTAKYTCKINISSEMSKISSFTS</sequence>
<proteinExistence type="predicted"/>
<evidence type="ECO:0000256" key="1">
    <source>
        <dbReference type="SAM" id="Phobius"/>
    </source>
</evidence>
<evidence type="ECO:0000313" key="2">
    <source>
        <dbReference type="EMBL" id="SHE43392.1"/>
    </source>
</evidence>